<dbReference type="Gene3D" id="1.20.5.1430">
    <property type="match status" value="1"/>
</dbReference>
<sequence>MAESRTELLAWVNDLCQVSYTKIEQCGTGAVHCAIMDSIYRDVPLAKVKFAAKQEYEYVNNFKVLQAVFDKHKIDNAIPVERLMKCKFQDNLEFMQWMKKYWDQYFPGGAYDALARRGAQAGSKAAAAAVRANMAPLKKAVSSGVANGAAPGRNPAIAPAAFGAAKSSSDHVKKMDEITIQNTELKNMVEQAEKERNFYFDKLREIEAYVGEMLTNGTNPTTDSLTHIQSIMYKTEDGFVPPSDTDETETF</sequence>
<dbReference type="GO" id="GO:0030473">
    <property type="term" value="P:nuclear migration along microtubule"/>
    <property type="evidence" value="ECO:0007669"/>
    <property type="project" value="UniProtKB-ARBA"/>
</dbReference>
<feature type="coiled-coil region" evidence="10">
    <location>
        <begin position="175"/>
        <end position="202"/>
    </location>
</feature>
<evidence type="ECO:0000256" key="3">
    <source>
        <dbReference type="ARBA" id="ARBA00022490"/>
    </source>
</evidence>
<dbReference type="AlphaFoldDB" id="A0A507FDJ3"/>
<feature type="domain" description="EB1 C-terminal" evidence="12">
    <location>
        <begin position="167"/>
        <end position="241"/>
    </location>
</feature>
<keyword evidence="3" id="KW-0963">Cytoplasm</keyword>
<evidence type="ECO:0000259" key="11">
    <source>
        <dbReference type="PROSITE" id="PS50021"/>
    </source>
</evidence>
<dbReference type="FunFam" id="1.10.418.10:FF:000028">
    <property type="entry name" value="RP/EB family microtubule-associated protein"/>
    <property type="match status" value="1"/>
</dbReference>
<dbReference type="Pfam" id="PF03271">
    <property type="entry name" value="EB1"/>
    <property type="match status" value="1"/>
</dbReference>
<accession>A0A507FDJ3</accession>
<dbReference type="PROSITE" id="PS51230">
    <property type="entry name" value="EB1_C"/>
    <property type="match status" value="1"/>
</dbReference>
<evidence type="ECO:0000313" key="14">
    <source>
        <dbReference type="Proteomes" id="UP000320333"/>
    </source>
</evidence>
<dbReference type="InterPro" id="IPR004953">
    <property type="entry name" value="EB1_C"/>
</dbReference>
<evidence type="ECO:0000259" key="12">
    <source>
        <dbReference type="PROSITE" id="PS51230"/>
    </source>
</evidence>
<comment type="similarity">
    <text evidence="2">Belongs to the MAPRE family.</text>
</comment>
<dbReference type="InterPro" id="IPR036872">
    <property type="entry name" value="CH_dom_sf"/>
</dbReference>
<dbReference type="PANTHER" id="PTHR10623">
    <property type="entry name" value="MICROTUBULE-ASSOCIATED PROTEIN RP/EB FAMILY MEMBER"/>
    <property type="match status" value="1"/>
</dbReference>
<name>A0A507FDJ3_9FUNG</name>
<dbReference type="GO" id="GO:0035372">
    <property type="term" value="P:protein localization to microtubule"/>
    <property type="evidence" value="ECO:0007669"/>
    <property type="project" value="UniProtKB-ARBA"/>
</dbReference>
<evidence type="ECO:0000256" key="7">
    <source>
        <dbReference type="ARBA" id="ARBA00023212"/>
    </source>
</evidence>
<dbReference type="PROSITE" id="PS50021">
    <property type="entry name" value="CH"/>
    <property type="match status" value="1"/>
</dbReference>
<dbReference type="InterPro" id="IPR036133">
    <property type="entry name" value="EB1_C_sf"/>
</dbReference>
<evidence type="ECO:0000256" key="9">
    <source>
        <dbReference type="PROSITE-ProRule" id="PRU00576"/>
    </source>
</evidence>
<evidence type="ECO:0000256" key="1">
    <source>
        <dbReference type="ARBA" id="ARBA00004245"/>
    </source>
</evidence>
<keyword evidence="4" id="KW-0132">Cell division</keyword>
<dbReference type="GO" id="GO:0051010">
    <property type="term" value="F:microtubule plus-end binding"/>
    <property type="evidence" value="ECO:0007669"/>
    <property type="project" value="UniProtKB-ARBA"/>
</dbReference>
<keyword evidence="14" id="KW-1185">Reference proteome</keyword>
<feature type="domain" description="Calponin-homology (CH)" evidence="11">
    <location>
        <begin position="2"/>
        <end position="103"/>
    </location>
</feature>
<evidence type="ECO:0000313" key="13">
    <source>
        <dbReference type="EMBL" id="TPX73815.1"/>
    </source>
</evidence>
<proteinExistence type="inferred from homology"/>
<dbReference type="OrthoDB" id="2119228at2759"/>
<keyword evidence="6" id="KW-0498">Mitosis</keyword>
<dbReference type="Gene3D" id="1.10.418.10">
    <property type="entry name" value="Calponin-like domain"/>
    <property type="match status" value="1"/>
</dbReference>
<dbReference type="GO" id="GO:0051301">
    <property type="term" value="P:cell division"/>
    <property type="evidence" value="ECO:0007669"/>
    <property type="project" value="UniProtKB-KW"/>
</dbReference>
<dbReference type="STRING" id="246404.A0A507FDJ3"/>
<dbReference type="SUPFAM" id="SSF47576">
    <property type="entry name" value="Calponin-homology domain, CH-domain"/>
    <property type="match status" value="1"/>
</dbReference>
<evidence type="ECO:0000256" key="2">
    <source>
        <dbReference type="ARBA" id="ARBA00010729"/>
    </source>
</evidence>
<reference evidence="13 14" key="1">
    <citation type="journal article" date="2019" name="Sci. Rep.">
        <title>Comparative genomics of chytrid fungi reveal insights into the obligate biotrophic and pathogenic lifestyle of Synchytrium endobioticum.</title>
        <authorList>
            <person name="van de Vossenberg B.T.L.H."/>
            <person name="Warris S."/>
            <person name="Nguyen H.D.T."/>
            <person name="van Gent-Pelzer M.P.E."/>
            <person name="Joly D.L."/>
            <person name="van de Geest H.C."/>
            <person name="Bonants P.J.M."/>
            <person name="Smith D.S."/>
            <person name="Levesque C.A."/>
            <person name="van der Lee T.A.J."/>
        </authorList>
    </citation>
    <scope>NUCLEOTIDE SEQUENCE [LARGE SCALE GENOMIC DNA]</scope>
    <source>
        <strain evidence="13 14">CBS 675.73</strain>
    </source>
</reference>
<dbReference type="Proteomes" id="UP000320333">
    <property type="component" value="Unassembled WGS sequence"/>
</dbReference>
<dbReference type="InterPro" id="IPR027328">
    <property type="entry name" value="MAPRE"/>
</dbReference>
<evidence type="ECO:0000256" key="5">
    <source>
        <dbReference type="ARBA" id="ARBA00022701"/>
    </source>
</evidence>
<dbReference type="InterPro" id="IPR001715">
    <property type="entry name" value="CH_dom"/>
</dbReference>
<evidence type="ECO:0000256" key="6">
    <source>
        <dbReference type="ARBA" id="ARBA00022776"/>
    </source>
</evidence>
<dbReference type="GO" id="GO:0072686">
    <property type="term" value="C:mitotic spindle"/>
    <property type="evidence" value="ECO:0007669"/>
    <property type="project" value="UniProtKB-ARBA"/>
</dbReference>
<dbReference type="EMBL" id="QEAP01000163">
    <property type="protein sequence ID" value="TPX73815.1"/>
    <property type="molecule type" value="Genomic_DNA"/>
</dbReference>
<keyword evidence="7" id="KW-0206">Cytoskeleton</keyword>
<keyword evidence="10" id="KW-0175">Coiled coil</keyword>
<gene>
    <name evidence="13" type="ORF">CcCBS67573_g04914</name>
</gene>
<evidence type="ECO:0008006" key="15">
    <source>
        <dbReference type="Google" id="ProtNLM"/>
    </source>
</evidence>
<evidence type="ECO:0000256" key="8">
    <source>
        <dbReference type="ARBA" id="ARBA00023306"/>
    </source>
</evidence>
<organism evidence="13 14">
    <name type="scientific">Chytriomyces confervae</name>
    <dbReference type="NCBI Taxonomy" id="246404"/>
    <lineage>
        <taxon>Eukaryota</taxon>
        <taxon>Fungi</taxon>
        <taxon>Fungi incertae sedis</taxon>
        <taxon>Chytridiomycota</taxon>
        <taxon>Chytridiomycota incertae sedis</taxon>
        <taxon>Chytridiomycetes</taxon>
        <taxon>Chytridiales</taxon>
        <taxon>Chytriomycetaceae</taxon>
        <taxon>Chytriomyces</taxon>
    </lineage>
</organism>
<dbReference type="SUPFAM" id="SSF140612">
    <property type="entry name" value="EB1 dimerisation domain-like"/>
    <property type="match status" value="1"/>
</dbReference>
<keyword evidence="5 9" id="KW-0493">Microtubule</keyword>
<dbReference type="GO" id="GO:0035371">
    <property type="term" value="C:microtubule plus-end"/>
    <property type="evidence" value="ECO:0007669"/>
    <property type="project" value="UniProtKB-ARBA"/>
</dbReference>
<evidence type="ECO:0000256" key="4">
    <source>
        <dbReference type="ARBA" id="ARBA00022618"/>
    </source>
</evidence>
<comment type="subcellular location">
    <subcellularLocation>
        <location evidence="1">Cytoplasm</location>
        <location evidence="1">Cytoskeleton</location>
    </subcellularLocation>
</comment>
<protein>
    <recommendedName>
        <fullName evidence="15">Calponin-homology (CH) domain-containing protein</fullName>
    </recommendedName>
</protein>
<keyword evidence="8" id="KW-0131">Cell cycle</keyword>
<comment type="caution">
    <text evidence="13">The sequence shown here is derived from an EMBL/GenBank/DDBJ whole genome shotgun (WGS) entry which is preliminary data.</text>
</comment>
<evidence type="ECO:0000256" key="10">
    <source>
        <dbReference type="SAM" id="Coils"/>
    </source>
</evidence>